<accession>A0A3R8RCI3</accession>
<gene>
    <name evidence="2" type="ORF">D7D48_02545</name>
</gene>
<evidence type="ECO:0000313" key="3">
    <source>
        <dbReference type="Proteomes" id="UP000268553"/>
    </source>
</evidence>
<feature type="signal peptide" evidence="1">
    <location>
        <begin position="1"/>
        <end position="28"/>
    </location>
</feature>
<dbReference type="Proteomes" id="UP000268553">
    <property type="component" value="Unassembled WGS sequence"/>
</dbReference>
<keyword evidence="3" id="KW-1185">Reference proteome</keyword>
<dbReference type="AlphaFoldDB" id="A0A3R8RCI3"/>
<organism evidence="2 3">
    <name type="scientific">Sphingorhabdus wooponensis</name>
    <dbReference type="NCBI Taxonomy" id="940136"/>
    <lineage>
        <taxon>Bacteria</taxon>
        <taxon>Pseudomonadati</taxon>
        <taxon>Pseudomonadota</taxon>
        <taxon>Alphaproteobacteria</taxon>
        <taxon>Sphingomonadales</taxon>
        <taxon>Sphingomonadaceae</taxon>
        <taxon>Sphingorhabdus</taxon>
    </lineage>
</organism>
<protein>
    <recommendedName>
        <fullName evidence="4">SH3b domain-containing protein</fullName>
    </recommendedName>
</protein>
<proteinExistence type="predicted"/>
<evidence type="ECO:0000256" key="1">
    <source>
        <dbReference type="SAM" id="SignalP"/>
    </source>
</evidence>
<keyword evidence="1" id="KW-0732">Signal</keyword>
<comment type="caution">
    <text evidence="2">The sequence shown here is derived from an EMBL/GenBank/DDBJ whole genome shotgun (WGS) entry which is preliminary data.</text>
</comment>
<evidence type="ECO:0000313" key="2">
    <source>
        <dbReference type="EMBL" id="RRQ51789.1"/>
    </source>
</evidence>
<dbReference type="Pfam" id="PF06347">
    <property type="entry name" value="SH3_4"/>
    <property type="match status" value="2"/>
</dbReference>
<dbReference type="EMBL" id="RWJI01000001">
    <property type="protein sequence ID" value="RRQ51789.1"/>
    <property type="molecule type" value="Genomic_DNA"/>
</dbReference>
<reference evidence="2 3" key="1">
    <citation type="submission" date="2018-12" db="EMBL/GenBank/DDBJ databases">
        <authorList>
            <person name="Kim S.-J."/>
            <person name="Jung G.-Y."/>
        </authorList>
    </citation>
    <scope>NUCLEOTIDE SEQUENCE [LARGE SCALE GENOMIC DNA]</scope>
    <source>
        <strain evidence="2 3">03SU3-P</strain>
    </source>
</reference>
<feature type="chain" id="PRO_5018731766" description="SH3b domain-containing protein" evidence="1">
    <location>
        <begin position="29"/>
        <end position="161"/>
    </location>
</feature>
<evidence type="ECO:0008006" key="4">
    <source>
        <dbReference type="Google" id="ProtNLM"/>
    </source>
</evidence>
<dbReference type="RefSeq" id="WP_125229804.1">
    <property type="nucleotide sequence ID" value="NZ_RWJI01000001.1"/>
</dbReference>
<sequence>MAIQNKSIVRYGAVALALLGAASAVGQAQRQPPYWASIQKPEARMRTGPSTEFPVTWVYKRQNLPVKVVAVHSVWRKVQDPDGDQGWLHVRLLSPKQTAIVIGKDIGALRDSPQANAHISWRVEPGVVGVIDECEKGYCRFETNGRYGYIERSRIWGDEAL</sequence>
<dbReference type="Gene3D" id="2.30.30.40">
    <property type="entry name" value="SH3 Domains"/>
    <property type="match status" value="1"/>
</dbReference>
<dbReference type="OrthoDB" id="9810773at2"/>
<name>A0A3R8RCI3_9SPHN</name>
<dbReference type="InterPro" id="IPR010466">
    <property type="entry name" value="DUF1058"/>
</dbReference>